<comment type="caution">
    <text evidence="1">The sequence shown here is derived from an EMBL/GenBank/DDBJ whole genome shotgun (WGS) entry which is preliminary data.</text>
</comment>
<keyword evidence="2" id="KW-1185">Reference proteome</keyword>
<dbReference type="AlphaFoldDB" id="A0AAE1SUY2"/>
<gene>
    <name evidence="1" type="ORF">RND71_002856</name>
</gene>
<sequence>MSYSTKKKNMEISSPLRSLLSCFFIKNESKIVKDSKSDPEETIISAAKHFSSAHKVD</sequence>
<dbReference type="EMBL" id="JAVYJV010000002">
    <property type="protein sequence ID" value="KAK4376560.1"/>
    <property type="molecule type" value="Genomic_DNA"/>
</dbReference>
<accession>A0AAE1SUY2</accession>
<evidence type="ECO:0000313" key="2">
    <source>
        <dbReference type="Proteomes" id="UP001291623"/>
    </source>
</evidence>
<evidence type="ECO:0000313" key="1">
    <source>
        <dbReference type="EMBL" id="KAK4376560.1"/>
    </source>
</evidence>
<dbReference type="Proteomes" id="UP001291623">
    <property type="component" value="Unassembled WGS sequence"/>
</dbReference>
<proteinExistence type="predicted"/>
<protein>
    <submittedName>
        <fullName evidence="1">Uncharacterized protein</fullName>
    </submittedName>
</protein>
<organism evidence="1 2">
    <name type="scientific">Anisodus tanguticus</name>
    <dbReference type="NCBI Taxonomy" id="243964"/>
    <lineage>
        <taxon>Eukaryota</taxon>
        <taxon>Viridiplantae</taxon>
        <taxon>Streptophyta</taxon>
        <taxon>Embryophyta</taxon>
        <taxon>Tracheophyta</taxon>
        <taxon>Spermatophyta</taxon>
        <taxon>Magnoliopsida</taxon>
        <taxon>eudicotyledons</taxon>
        <taxon>Gunneridae</taxon>
        <taxon>Pentapetalae</taxon>
        <taxon>asterids</taxon>
        <taxon>lamiids</taxon>
        <taxon>Solanales</taxon>
        <taxon>Solanaceae</taxon>
        <taxon>Solanoideae</taxon>
        <taxon>Hyoscyameae</taxon>
        <taxon>Anisodus</taxon>
    </lineage>
</organism>
<reference evidence="1" key="1">
    <citation type="submission" date="2023-12" db="EMBL/GenBank/DDBJ databases">
        <title>Genome assembly of Anisodus tanguticus.</title>
        <authorList>
            <person name="Wang Y.-J."/>
        </authorList>
    </citation>
    <scope>NUCLEOTIDE SEQUENCE</scope>
    <source>
        <strain evidence="1">KB-2021</strain>
        <tissue evidence="1">Leaf</tissue>
    </source>
</reference>
<name>A0AAE1SUY2_9SOLA</name>